<comment type="caution">
    <text evidence="3">The sequence shown here is derived from an EMBL/GenBank/DDBJ whole genome shotgun (WGS) entry which is preliminary data.</text>
</comment>
<dbReference type="InterPro" id="IPR013103">
    <property type="entry name" value="RVT_2"/>
</dbReference>
<protein>
    <submittedName>
        <fullName evidence="3">Putative ribonuclease H-like domain-containing protein</fullName>
    </submittedName>
</protein>
<evidence type="ECO:0000256" key="1">
    <source>
        <dbReference type="SAM" id="MobiDB-lite"/>
    </source>
</evidence>
<feature type="compositionally biased region" description="Basic and acidic residues" evidence="1">
    <location>
        <begin position="284"/>
        <end position="300"/>
    </location>
</feature>
<feature type="domain" description="Reverse transcriptase Ty1/copia-type" evidence="2">
    <location>
        <begin position="145"/>
        <end position="216"/>
    </location>
</feature>
<name>A0A699KCY3_TANCI</name>
<dbReference type="AlphaFoldDB" id="A0A699KCY3"/>
<organism evidence="3">
    <name type="scientific">Tanacetum cinerariifolium</name>
    <name type="common">Dalmatian daisy</name>
    <name type="synonym">Chrysanthemum cinerariifolium</name>
    <dbReference type="NCBI Taxonomy" id="118510"/>
    <lineage>
        <taxon>Eukaryota</taxon>
        <taxon>Viridiplantae</taxon>
        <taxon>Streptophyta</taxon>
        <taxon>Embryophyta</taxon>
        <taxon>Tracheophyta</taxon>
        <taxon>Spermatophyta</taxon>
        <taxon>Magnoliopsida</taxon>
        <taxon>eudicotyledons</taxon>
        <taxon>Gunneridae</taxon>
        <taxon>Pentapetalae</taxon>
        <taxon>asterids</taxon>
        <taxon>campanulids</taxon>
        <taxon>Asterales</taxon>
        <taxon>Asteraceae</taxon>
        <taxon>Asteroideae</taxon>
        <taxon>Anthemideae</taxon>
        <taxon>Anthemidinae</taxon>
        <taxon>Tanacetum</taxon>
    </lineage>
</organism>
<gene>
    <name evidence="3" type="ORF">Tci_660315</name>
</gene>
<feature type="compositionally biased region" description="Polar residues" evidence="1">
    <location>
        <begin position="1"/>
        <end position="20"/>
    </location>
</feature>
<feature type="compositionally biased region" description="Basic residues" evidence="1">
    <location>
        <begin position="301"/>
        <end position="318"/>
    </location>
</feature>
<sequence length="318" mass="37084">FEDFSDNSINEDNANDTSQLPDDPNMPELEDITYSSDEDDAGAEADFNNLETSITVSPIPTTRVYKDHPVTQIIGDLSSATQTMSMIRVARYQGGLSQINNDDFHTCIFACFLSQEEPKRVPQALKDPSWIKAMQEELLQFKMQKVWVLVDLPHGKRAISTKWVFRNKNDERGIVVRNKARLVTQGHTQDEGIDYEEVFTPVARIEAIRLFLAYAPSWDLWCTKWMLRVLSYMELLRKKYMFINLQDLRTLIILTRITKWSRHFMVNIKLPELDRKLASTPIDTEKPLLKDPDGEDVDAHRNRKWRKNGRKKRRNHQD</sequence>
<feature type="non-terminal residue" evidence="3">
    <location>
        <position position="1"/>
    </location>
</feature>
<evidence type="ECO:0000313" key="3">
    <source>
        <dbReference type="EMBL" id="GFA88343.1"/>
    </source>
</evidence>
<proteinExistence type="predicted"/>
<feature type="region of interest" description="Disordered" evidence="1">
    <location>
        <begin position="284"/>
        <end position="318"/>
    </location>
</feature>
<accession>A0A699KCY3</accession>
<reference evidence="3" key="1">
    <citation type="journal article" date="2019" name="Sci. Rep.">
        <title>Draft genome of Tanacetum cinerariifolium, the natural source of mosquito coil.</title>
        <authorList>
            <person name="Yamashiro T."/>
            <person name="Shiraishi A."/>
            <person name="Satake H."/>
            <person name="Nakayama K."/>
        </authorList>
    </citation>
    <scope>NUCLEOTIDE SEQUENCE</scope>
</reference>
<evidence type="ECO:0000259" key="2">
    <source>
        <dbReference type="Pfam" id="PF07727"/>
    </source>
</evidence>
<feature type="region of interest" description="Disordered" evidence="1">
    <location>
        <begin position="1"/>
        <end position="34"/>
    </location>
</feature>
<dbReference type="Pfam" id="PF07727">
    <property type="entry name" value="RVT_2"/>
    <property type="match status" value="1"/>
</dbReference>
<dbReference type="EMBL" id="BKCJ010506892">
    <property type="protein sequence ID" value="GFA88343.1"/>
    <property type="molecule type" value="Genomic_DNA"/>
</dbReference>